<feature type="domain" description="Tyr recombinase" evidence="2">
    <location>
        <begin position="1"/>
        <end position="83"/>
    </location>
</feature>
<name>A0ABV4J4Z0_9ACTN</name>
<reference evidence="3 4" key="1">
    <citation type="journal article" date="2021" name="Res Sq">
        <title>Streptomyces Pimoensis sp. nov., Isolated From the Taklimakan Desert in Xinjiang, China.</title>
        <authorList>
            <person name="Zhang P."/>
            <person name="Luo X."/>
            <person name="Luo X."/>
            <person name="Liu Z."/>
            <person name="Xia Z."/>
            <person name="Wan C."/>
            <person name="zhang L."/>
        </authorList>
    </citation>
    <scope>NUCLEOTIDE SEQUENCE [LARGE SCALE GENOMIC DNA]</scope>
    <source>
        <strain evidence="3 4">TRM75549</strain>
    </source>
</reference>
<comment type="caution">
    <text evidence="3">The sequence shown here is derived from an EMBL/GenBank/DDBJ whole genome shotgun (WGS) entry which is preliminary data.</text>
</comment>
<organism evidence="3 4">
    <name type="scientific">Streptomyces pimonensis</name>
    <dbReference type="NCBI Taxonomy" id="2860288"/>
    <lineage>
        <taxon>Bacteria</taxon>
        <taxon>Bacillati</taxon>
        <taxon>Actinomycetota</taxon>
        <taxon>Actinomycetes</taxon>
        <taxon>Kitasatosporales</taxon>
        <taxon>Streptomycetaceae</taxon>
        <taxon>Streptomyces</taxon>
    </lineage>
</organism>
<accession>A0ABV4J4Z0</accession>
<dbReference type="InterPro" id="IPR011010">
    <property type="entry name" value="DNA_brk_join_enz"/>
</dbReference>
<evidence type="ECO:0000259" key="2">
    <source>
        <dbReference type="PROSITE" id="PS51898"/>
    </source>
</evidence>
<dbReference type="InterPro" id="IPR013762">
    <property type="entry name" value="Integrase-like_cat_sf"/>
</dbReference>
<dbReference type="Pfam" id="PF00589">
    <property type="entry name" value="Phage_integrase"/>
    <property type="match status" value="1"/>
</dbReference>
<dbReference type="SUPFAM" id="SSF56349">
    <property type="entry name" value="DNA breaking-rejoining enzymes"/>
    <property type="match status" value="1"/>
</dbReference>
<gene>
    <name evidence="3" type="ORF">KYY02_25975</name>
</gene>
<keyword evidence="4" id="KW-1185">Reference proteome</keyword>
<evidence type="ECO:0000256" key="1">
    <source>
        <dbReference type="ARBA" id="ARBA00023172"/>
    </source>
</evidence>
<keyword evidence="1" id="KW-0233">DNA recombination</keyword>
<sequence>MFTTPQGRLIGPTNLTRAFTTLLRKAVLRRIRFHDLRHSTAALLLEQGGEPVVIKKLLVHAHIGVTATVHAHVRLRLQCDAIDTLSTVLVGPEVTKRVNGEGDEPPSCAALVR</sequence>
<dbReference type="InterPro" id="IPR002104">
    <property type="entry name" value="Integrase_catalytic"/>
</dbReference>
<protein>
    <submittedName>
        <fullName evidence="3">Tyrosine-type recombinase/integrase</fullName>
    </submittedName>
</protein>
<dbReference type="Proteomes" id="UP001567537">
    <property type="component" value="Unassembled WGS sequence"/>
</dbReference>
<dbReference type="Gene3D" id="1.10.443.10">
    <property type="entry name" value="Intergrase catalytic core"/>
    <property type="match status" value="1"/>
</dbReference>
<evidence type="ECO:0000313" key="3">
    <source>
        <dbReference type="EMBL" id="MEZ3181994.1"/>
    </source>
</evidence>
<dbReference type="EMBL" id="JAHWZY010000033">
    <property type="protein sequence ID" value="MEZ3181994.1"/>
    <property type="molecule type" value="Genomic_DNA"/>
</dbReference>
<proteinExistence type="predicted"/>
<dbReference type="PROSITE" id="PS51898">
    <property type="entry name" value="TYR_RECOMBINASE"/>
    <property type="match status" value="1"/>
</dbReference>
<evidence type="ECO:0000313" key="4">
    <source>
        <dbReference type="Proteomes" id="UP001567537"/>
    </source>
</evidence>